<protein>
    <submittedName>
        <fullName evidence="2">DNA-deoxyinosine glycosylase</fullName>
    </submittedName>
</protein>
<dbReference type="RefSeq" id="WP_284217822.1">
    <property type="nucleotide sequence ID" value="NZ_BSOT01000006.1"/>
</dbReference>
<name>A0AA37WKE7_9ALTE</name>
<dbReference type="AlphaFoldDB" id="A0AA37WKE7"/>
<accession>A0AA37WKE7</accession>
<reference evidence="2" key="2">
    <citation type="submission" date="2023-01" db="EMBL/GenBank/DDBJ databases">
        <title>Draft genome sequence of Agaribacter marinus strain NBRC 110023.</title>
        <authorList>
            <person name="Sun Q."/>
            <person name="Mori K."/>
        </authorList>
    </citation>
    <scope>NUCLEOTIDE SEQUENCE</scope>
    <source>
        <strain evidence="2">NBRC 110023</strain>
    </source>
</reference>
<dbReference type="Pfam" id="PF03167">
    <property type="entry name" value="UDG"/>
    <property type="match status" value="1"/>
</dbReference>
<dbReference type="InterPro" id="IPR036895">
    <property type="entry name" value="Uracil-DNA_glycosylase-like_sf"/>
</dbReference>
<organism evidence="2 3">
    <name type="scientific">Agaribacter marinus</name>
    <dbReference type="NCBI Taxonomy" id="1431249"/>
    <lineage>
        <taxon>Bacteria</taxon>
        <taxon>Pseudomonadati</taxon>
        <taxon>Pseudomonadota</taxon>
        <taxon>Gammaproteobacteria</taxon>
        <taxon>Alteromonadales</taxon>
        <taxon>Alteromonadaceae</taxon>
        <taxon>Agaribacter</taxon>
    </lineage>
</organism>
<proteinExistence type="predicted"/>
<dbReference type="SMART" id="SM00986">
    <property type="entry name" value="UDG"/>
    <property type="match status" value="1"/>
</dbReference>
<dbReference type="Proteomes" id="UP001156601">
    <property type="component" value="Unassembled WGS sequence"/>
</dbReference>
<sequence length="181" mass="20239">MAIGNNSSNLLKSFSYVAKTDATLLILGSMPGKVSLTQNEYYAHPRNAFWSIMSHLLGFPLALAYPLRLQKLLDNQVALWDVMKHCERDSSLDADILESSIVANDFSAFLNKHTDIKVIALNGKKAEQSFHRHVWKDLSAEFPSVRPIGLPSTSPANARISLEQKREVWINHLNKSPIARG</sequence>
<dbReference type="SMART" id="SM00987">
    <property type="entry name" value="UreE_C"/>
    <property type="match status" value="1"/>
</dbReference>
<dbReference type="SUPFAM" id="SSF52141">
    <property type="entry name" value="Uracil-DNA glycosylase-like"/>
    <property type="match status" value="1"/>
</dbReference>
<keyword evidence="3" id="KW-1185">Reference proteome</keyword>
<evidence type="ECO:0000313" key="3">
    <source>
        <dbReference type="Proteomes" id="UP001156601"/>
    </source>
</evidence>
<dbReference type="Gene3D" id="3.40.470.10">
    <property type="entry name" value="Uracil-DNA glycosylase-like domain"/>
    <property type="match status" value="1"/>
</dbReference>
<gene>
    <name evidence="2" type="ORF">GCM10007852_23720</name>
</gene>
<evidence type="ECO:0000313" key="2">
    <source>
        <dbReference type="EMBL" id="GLR71464.1"/>
    </source>
</evidence>
<dbReference type="NCBIfam" id="TIGR04274">
    <property type="entry name" value="hypoxanDNAglyco"/>
    <property type="match status" value="1"/>
</dbReference>
<dbReference type="InterPro" id="IPR026353">
    <property type="entry name" value="Hypoxan-DNA_Glyclase"/>
</dbReference>
<evidence type="ECO:0000259" key="1">
    <source>
        <dbReference type="SMART" id="SM00986"/>
    </source>
</evidence>
<dbReference type="CDD" id="cd10032">
    <property type="entry name" value="UDG-F6_HDG"/>
    <property type="match status" value="1"/>
</dbReference>
<feature type="domain" description="Uracil-DNA glycosylase-like" evidence="1">
    <location>
        <begin position="15"/>
        <end position="173"/>
    </location>
</feature>
<dbReference type="InterPro" id="IPR005122">
    <property type="entry name" value="Uracil-DNA_glycosylase-like"/>
</dbReference>
<dbReference type="EMBL" id="BSOT01000006">
    <property type="protein sequence ID" value="GLR71464.1"/>
    <property type="molecule type" value="Genomic_DNA"/>
</dbReference>
<comment type="caution">
    <text evidence="2">The sequence shown here is derived from an EMBL/GenBank/DDBJ whole genome shotgun (WGS) entry which is preliminary data.</text>
</comment>
<reference evidence="2" key="1">
    <citation type="journal article" date="2014" name="Int. J. Syst. Evol. Microbiol.">
        <title>Complete genome sequence of Corynebacterium casei LMG S-19264T (=DSM 44701T), isolated from a smear-ripened cheese.</title>
        <authorList>
            <consortium name="US DOE Joint Genome Institute (JGI-PGF)"/>
            <person name="Walter F."/>
            <person name="Albersmeier A."/>
            <person name="Kalinowski J."/>
            <person name="Ruckert C."/>
        </authorList>
    </citation>
    <scope>NUCLEOTIDE SEQUENCE</scope>
    <source>
        <strain evidence="2">NBRC 110023</strain>
    </source>
</reference>